<reference evidence="2" key="1">
    <citation type="submission" date="2021-10" db="EMBL/GenBank/DDBJ databases">
        <authorList>
            <person name="Dean J.D."/>
            <person name="Kim M.K."/>
            <person name="Newey C.N."/>
            <person name="Stoker T.S."/>
            <person name="Thompson D.W."/>
            <person name="Grose J.H."/>
        </authorList>
    </citation>
    <scope>NUCLEOTIDE SEQUENCE</scope>
    <source>
        <strain evidence="2">BT635</strain>
    </source>
</reference>
<evidence type="ECO:0000313" key="2">
    <source>
        <dbReference type="EMBL" id="MCB2376771.1"/>
    </source>
</evidence>
<accession>A0ABS8A905</accession>
<dbReference type="EMBL" id="JAJADQ010000002">
    <property type="protein sequence ID" value="MCB2376771.1"/>
    <property type="molecule type" value="Genomic_DNA"/>
</dbReference>
<evidence type="ECO:0000313" key="3">
    <source>
        <dbReference type="Proteomes" id="UP001165297"/>
    </source>
</evidence>
<evidence type="ECO:0008006" key="4">
    <source>
        <dbReference type="Google" id="ProtNLM"/>
    </source>
</evidence>
<feature type="region of interest" description="Disordered" evidence="1">
    <location>
        <begin position="1"/>
        <end position="20"/>
    </location>
</feature>
<sequence>MSTSLLTSTPIAQTLPSSTTPGYQRCTRCIMDTTVPGIRFGTHGECNFCELHDAMDRAFPLGEAGRQKVQTLAADIRRTGKGRKYDCVLGVSGGRDSSFTLWYCVTQLQLRPLAVHFNDGFGNPVAGENMLKACRKLGVEMRTITSDWRESKDLKIAFLKASTPDMEEGTDLGIATALYGVAAKEGIQRIVIGQSFRTEGIAPLSWNYLDGKYLKAVHQRFGSVPLRPWSPTDPGFNLGLREMFYYAFVRRIKTVTLLYHVDYVRSEVDELLQRELDWQNPGAHYFDDLYQSVIYYLNRTKFNIDRRLFNYSALVRSGQMSREVALHRTSQINSIEDARVIELCIKRLGLTRTEFDQIVAAPPRTFHDYPNNYRLIRRLRWPIQVLSRLNLIPESAYDKYFNCGT</sequence>
<protein>
    <recommendedName>
        <fullName evidence="4">N-acetyl sugar amidotransferase</fullName>
    </recommendedName>
</protein>
<gene>
    <name evidence="2" type="ORF">LGH70_04220</name>
</gene>
<dbReference type="Proteomes" id="UP001165297">
    <property type="component" value="Unassembled WGS sequence"/>
</dbReference>
<dbReference type="Gene3D" id="3.40.50.620">
    <property type="entry name" value="HUPs"/>
    <property type="match status" value="1"/>
</dbReference>
<evidence type="ECO:0000256" key="1">
    <source>
        <dbReference type="SAM" id="MobiDB-lite"/>
    </source>
</evidence>
<dbReference type="RefSeq" id="WP_226183029.1">
    <property type="nucleotide sequence ID" value="NZ_JAJADQ010000002.1"/>
</dbReference>
<organism evidence="2 3">
    <name type="scientific">Hymenobacter nitidus</name>
    <dbReference type="NCBI Taxonomy" id="2880929"/>
    <lineage>
        <taxon>Bacteria</taxon>
        <taxon>Pseudomonadati</taxon>
        <taxon>Bacteroidota</taxon>
        <taxon>Cytophagia</taxon>
        <taxon>Cytophagales</taxon>
        <taxon>Hymenobacteraceae</taxon>
        <taxon>Hymenobacter</taxon>
    </lineage>
</organism>
<keyword evidence="3" id="KW-1185">Reference proteome</keyword>
<comment type="caution">
    <text evidence="2">The sequence shown here is derived from an EMBL/GenBank/DDBJ whole genome shotgun (WGS) entry which is preliminary data.</text>
</comment>
<dbReference type="InterPro" id="IPR014729">
    <property type="entry name" value="Rossmann-like_a/b/a_fold"/>
</dbReference>
<name>A0ABS8A905_9BACT</name>
<proteinExistence type="predicted"/>
<dbReference type="SUPFAM" id="SSF52402">
    <property type="entry name" value="Adenine nucleotide alpha hydrolases-like"/>
    <property type="match status" value="1"/>
</dbReference>